<keyword evidence="1" id="KW-0175">Coiled coil</keyword>
<dbReference type="KEGG" id="vsa:VSAL_II0536"/>
<dbReference type="AlphaFoldDB" id="B6ERF7"/>
<reference evidence="3 4" key="1">
    <citation type="journal article" date="2008" name="BMC Genomics">
        <title>The genome sequence of the fish pathogen Aliivibrio salmonicida strain LFI1238 shows extensive evidence of gene decay.</title>
        <authorList>
            <person name="Hjerde E."/>
            <person name="Lorentzen M.S."/>
            <person name="Holden M.T."/>
            <person name="Seeger K."/>
            <person name="Paulsen S."/>
            <person name="Bason N."/>
            <person name="Churcher C."/>
            <person name="Harris D."/>
            <person name="Norbertczak H."/>
            <person name="Quail M.A."/>
            <person name="Sanders S."/>
            <person name="Thurston S."/>
            <person name="Parkhill J."/>
            <person name="Willassen N.P."/>
            <person name="Thomson N.R."/>
        </authorList>
    </citation>
    <scope>NUCLEOTIDE SEQUENCE [LARGE SCALE GENOMIC DNA]</scope>
    <source>
        <strain evidence="3 4">LFI1238</strain>
    </source>
</reference>
<evidence type="ECO:0000313" key="4">
    <source>
        <dbReference type="Proteomes" id="UP000001730"/>
    </source>
</evidence>
<sequence length="251" mass="29548">MRRTILRAFFDSSRAMQNVYIGLILLFLSLLRITLEIYPTTEQNENGITYPLWDYFSGNLLPEISGMVIEVLLFLFVIDVIREFERVKLEKKAELELKRLEENQKLSELRRKIEIERRLRHQLRVLIRRIFEDVEIIHEETCADFKFHANKYLENQTLFVELMSKVSEETVDSAFYEEAANLAKFELELLMSITQSCTELSSQHMKSWMNILFFLKQLSIGKEVNESAIKLISNIANFEKCSRASGYDAQI</sequence>
<organism evidence="3 4">
    <name type="scientific">Aliivibrio salmonicida (strain LFI1238)</name>
    <name type="common">Vibrio salmonicida (strain LFI1238)</name>
    <dbReference type="NCBI Taxonomy" id="316275"/>
    <lineage>
        <taxon>Bacteria</taxon>
        <taxon>Pseudomonadati</taxon>
        <taxon>Pseudomonadota</taxon>
        <taxon>Gammaproteobacteria</taxon>
        <taxon>Vibrionales</taxon>
        <taxon>Vibrionaceae</taxon>
        <taxon>Aliivibrio</taxon>
    </lineage>
</organism>
<keyword evidence="2" id="KW-0472">Membrane</keyword>
<feature type="transmembrane region" description="Helical" evidence="2">
    <location>
        <begin position="20"/>
        <end position="40"/>
    </location>
</feature>
<accession>B6ERF7</accession>
<evidence type="ECO:0000313" key="3">
    <source>
        <dbReference type="EMBL" id="CAQ81290.1"/>
    </source>
</evidence>
<dbReference type="eggNOG" id="ENOG5031SPX">
    <property type="taxonomic scope" value="Bacteria"/>
</dbReference>
<keyword evidence="4" id="KW-1185">Reference proteome</keyword>
<feature type="coiled-coil region" evidence="1">
    <location>
        <begin position="90"/>
        <end position="119"/>
    </location>
</feature>
<dbReference type="Proteomes" id="UP000001730">
    <property type="component" value="Chromosome 2"/>
</dbReference>
<protein>
    <submittedName>
        <fullName evidence="3">Membrane protein, putative phage protein</fullName>
    </submittedName>
</protein>
<feature type="transmembrane region" description="Helical" evidence="2">
    <location>
        <begin position="60"/>
        <end position="81"/>
    </location>
</feature>
<name>B6ERF7_ALISL</name>
<proteinExistence type="predicted"/>
<evidence type="ECO:0000256" key="1">
    <source>
        <dbReference type="SAM" id="Coils"/>
    </source>
</evidence>
<keyword evidence="2" id="KW-0812">Transmembrane</keyword>
<dbReference type="EMBL" id="FM178380">
    <property type="protein sequence ID" value="CAQ81290.1"/>
    <property type="molecule type" value="Genomic_DNA"/>
</dbReference>
<gene>
    <name evidence="3" type="ordered locus">VSAL_II0536</name>
</gene>
<keyword evidence="2" id="KW-1133">Transmembrane helix</keyword>
<dbReference type="HOGENOM" id="CLU_1199386_0_0_6"/>
<evidence type="ECO:0000256" key="2">
    <source>
        <dbReference type="SAM" id="Phobius"/>
    </source>
</evidence>